<dbReference type="InterPro" id="IPR050597">
    <property type="entry name" value="Cytochrome_c_Oxidase_Subunit"/>
</dbReference>
<dbReference type="OrthoDB" id="9773456at2"/>
<evidence type="ECO:0000256" key="4">
    <source>
        <dbReference type="PIRSR" id="PIRSR000005-1"/>
    </source>
</evidence>
<dbReference type="Gene3D" id="1.10.760.10">
    <property type="entry name" value="Cytochrome c-like domain"/>
    <property type="match status" value="2"/>
</dbReference>
<dbReference type="InterPro" id="IPR024167">
    <property type="entry name" value="Cytochrome_c4-like"/>
</dbReference>
<dbReference type="Proteomes" id="UP000287798">
    <property type="component" value="Unassembled WGS sequence"/>
</dbReference>
<dbReference type="GO" id="GO:0005506">
    <property type="term" value="F:iron ion binding"/>
    <property type="evidence" value="ECO:0007669"/>
    <property type="project" value="InterPro"/>
</dbReference>
<feature type="binding site" description="covalent" evidence="4">
    <location>
        <position position="27"/>
    </location>
    <ligand>
        <name>heme c</name>
        <dbReference type="ChEBI" id="CHEBI:61717"/>
        <label>1</label>
    </ligand>
</feature>
<feature type="binding site" description="axial binding residue" evidence="5">
    <location>
        <position position="71"/>
    </location>
    <ligand>
        <name>heme c</name>
        <dbReference type="ChEBI" id="CHEBI:61717"/>
        <label>1</label>
    </ligand>
    <ligandPart>
        <name>Fe</name>
        <dbReference type="ChEBI" id="CHEBI:18248"/>
    </ligandPart>
</feature>
<feature type="binding site" description="covalent" evidence="4">
    <location>
        <position position="30"/>
    </location>
    <ligand>
        <name>heme c</name>
        <dbReference type="ChEBI" id="CHEBI:61717"/>
        <label>1</label>
    </ligand>
</feature>
<keyword evidence="3 5" id="KW-0408">Iron</keyword>
<keyword evidence="8" id="KW-1185">Reference proteome</keyword>
<feature type="domain" description="Cytochrome c" evidence="6">
    <location>
        <begin position="102"/>
        <end position="192"/>
    </location>
</feature>
<evidence type="ECO:0000256" key="5">
    <source>
        <dbReference type="PIRSR" id="PIRSR000005-2"/>
    </source>
</evidence>
<feature type="domain" description="Cytochrome c" evidence="6">
    <location>
        <begin position="7"/>
        <end position="94"/>
    </location>
</feature>
<dbReference type="PIRSF" id="PIRSF000005">
    <property type="entry name" value="Cytochrome_c4"/>
    <property type="match status" value="1"/>
</dbReference>
<comment type="caution">
    <text evidence="7">The sequence shown here is derived from an EMBL/GenBank/DDBJ whole genome shotgun (WGS) entry which is preliminary data.</text>
</comment>
<feature type="binding site" description="axial binding residue" evidence="5">
    <location>
        <position position="169"/>
    </location>
    <ligand>
        <name>heme c</name>
        <dbReference type="ChEBI" id="CHEBI:61717"/>
        <label>2</label>
    </ligand>
    <ligandPart>
        <name>Fe</name>
        <dbReference type="ChEBI" id="CHEBI:18248"/>
    </ligandPart>
</feature>
<dbReference type="AlphaFoldDB" id="A0A426QMN1"/>
<dbReference type="GO" id="GO:0042597">
    <property type="term" value="C:periplasmic space"/>
    <property type="evidence" value="ECO:0007669"/>
    <property type="project" value="InterPro"/>
</dbReference>
<protein>
    <submittedName>
        <fullName evidence="7">Cytochrome c4</fullName>
    </submittedName>
</protein>
<dbReference type="GO" id="GO:0009055">
    <property type="term" value="F:electron transfer activity"/>
    <property type="evidence" value="ECO:0007669"/>
    <property type="project" value="InterPro"/>
</dbReference>
<dbReference type="Pfam" id="PF00034">
    <property type="entry name" value="Cytochrom_C"/>
    <property type="match status" value="2"/>
</dbReference>
<evidence type="ECO:0000256" key="3">
    <source>
        <dbReference type="ARBA" id="ARBA00023004"/>
    </source>
</evidence>
<keyword evidence="1 4" id="KW-0349">Heme</keyword>
<dbReference type="EMBL" id="QZMU01000001">
    <property type="protein sequence ID" value="RRQ22999.1"/>
    <property type="molecule type" value="Genomic_DNA"/>
</dbReference>
<dbReference type="PROSITE" id="PS51007">
    <property type="entry name" value="CYTC"/>
    <property type="match status" value="2"/>
</dbReference>
<dbReference type="PANTHER" id="PTHR33751">
    <property type="entry name" value="CBB3-TYPE CYTOCHROME C OXIDASE SUBUNIT FIXP"/>
    <property type="match status" value="1"/>
</dbReference>
<dbReference type="PANTHER" id="PTHR33751:SF11">
    <property type="entry name" value="BLL4483 PROTEIN"/>
    <property type="match status" value="1"/>
</dbReference>
<accession>A0A426QMN1</accession>
<evidence type="ECO:0000313" key="8">
    <source>
        <dbReference type="Proteomes" id="UP000287798"/>
    </source>
</evidence>
<name>A0A426QMN1_9GAMM</name>
<evidence type="ECO:0000256" key="2">
    <source>
        <dbReference type="ARBA" id="ARBA00022723"/>
    </source>
</evidence>
<evidence type="ECO:0000259" key="6">
    <source>
        <dbReference type="PROSITE" id="PS51007"/>
    </source>
</evidence>
<evidence type="ECO:0000313" key="7">
    <source>
        <dbReference type="EMBL" id="RRQ22999.1"/>
    </source>
</evidence>
<sequence length="202" mass="21421">MPALALGDAEAGKRIVMQGNDQGATACVSCHGADGKGNPAAGFPRLTGLSDKYLIKQLQDYRRGTRRNPIMQPIAAALAQQQLLDVAAYYAGKAPSANAEGTPPDAGRTLALRGDWDNTIPACVSCHGPGGRGVDPYFPALAGQHAGYIQSQLEAWRKGTRHNDVNDLMRVVAERLTQTQIQAVSEYFAAQPAVKPEPGAEQ</sequence>
<gene>
    <name evidence="7" type="ORF">D6C00_02935</name>
</gene>
<feature type="binding site" description="covalent" evidence="4">
    <location>
        <position position="123"/>
    </location>
    <ligand>
        <name>heme c</name>
        <dbReference type="ChEBI" id="CHEBI:61717"/>
        <label>2</label>
    </ligand>
</feature>
<evidence type="ECO:0000256" key="1">
    <source>
        <dbReference type="ARBA" id="ARBA00022617"/>
    </source>
</evidence>
<feature type="binding site" description="axial binding residue" evidence="5">
    <location>
        <position position="127"/>
    </location>
    <ligand>
        <name>heme c</name>
        <dbReference type="ChEBI" id="CHEBI:61717"/>
        <label>2</label>
    </ligand>
    <ligandPart>
        <name>Fe</name>
        <dbReference type="ChEBI" id="CHEBI:18248"/>
    </ligandPart>
</feature>
<dbReference type="SUPFAM" id="SSF46626">
    <property type="entry name" value="Cytochrome c"/>
    <property type="match status" value="2"/>
</dbReference>
<feature type="binding site" description="covalent" evidence="4">
    <location>
        <position position="126"/>
    </location>
    <ligand>
        <name>heme c</name>
        <dbReference type="ChEBI" id="CHEBI:61717"/>
        <label>2</label>
    </ligand>
</feature>
<feature type="binding site" description="axial binding residue" evidence="5">
    <location>
        <position position="31"/>
    </location>
    <ligand>
        <name>heme c</name>
        <dbReference type="ChEBI" id="CHEBI:61717"/>
        <label>1</label>
    </ligand>
    <ligandPart>
        <name>Fe</name>
        <dbReference type="ChEBI" id="CHEBI:18248"/>
    </ligandPart>
</feature>
<comment type="PTM">
    <text evidence="4">Binds 2 heme c groups covalently per subunit.</text>
</comment>
<dbReference type="InterPro" id="IPR009056">
    <property type="entry name" value="Cyt_c-like_dom"/>
</dbReference>
<keyword evidence="2 5" id="KW-0479">Metal-binding</keyword>
<dbReference type="InterPro" id="IPR036909">
    <property type="entry name" value="Cyt_c-like_dom_sf"/>
</dbReference>
<dbReference type="GO" id="GO:0020037">
    <property type="term" value="F:heme binding"/>
    <property type="evidence" value="ECO:0007669"/>
    <property type="project" value="InterPro"/>
</dbReference>
<reference evidence="7 8" key="1">
    <citation type="journal article" date="2010" name="Int. J. Syst. Evol. Microbiol.">
        <title>Thiohalobacter thiocyanaticus gen. nov., sp. nov., a moderately halophilic, sulfur-oxidizing gammaproteobacterium from hypersaline lakes, that utilizes thiocyanate.</title>
        <authorList>
            <person name="Sorokin D.Y."/>
            <person name="Kovaleva O.L."/>
            <person name="Tourova T.P."/>
            <person name="Muyzer G."/>
        </authorList>
    </citation>
    <scope>NUCLEOTIDE SEQUENCE [LARGE SCALE GENOMIC DNA]</scope>
    <source>
        <strain evidence="7 8">Hrh1</strain>
    </source>
</reference>
<organism evidence="7 8">
    <name type="scientific">Thiohalobacter thiocyanaticus</name>
    <dbReference type="NCBI Taxonomy" id="585455"/>
    <lineage>
        <taxon>Bacteria</taxon>
        <taxon>Pseudomonadati</taxon>
        <taxon>Pseudomonadota</taxon>
        <taxon>Gammaproteobacteria</taxon>
        <taxon>Thiohalobacterales</taxon>
        <taxon>Thiohalobacteraceae</taxon>
        <taxon>Thiohalobacter</taxon>
    </lineage>
</organism>
<proteinExistence type="predicted"/>